<evidence type="ECO:0000256" key="6">
    <source>
        <dbReference type="SAM" id="SignalP"/>
    </source>
</evidence>
<evidence type="ECO:0000256" key="1">
    <source>
        <dbReference type="ARBA" id="ARBA00008061"/>
    </source>
</evidence>
<evidence type="ECO:0000259" key="8">
    <source>
        <dbReference type="SMART" id="SM00642"/>
    </source>
</evidence>
<keyword evidence="4" id="KW-0326">Glycosidase</keyword>
<dbReference type="Proteomes" id="UP000216454">
    <property type="component" value="Unassembled WGS sequence"/>
</dbReference>
<dbReference type="SUPFAM" id="SSF51011">
    <property type="entry name" value="Glycosyl hydrolase domain"/>
    <property type="match status" value="1"/>
</dbReference>
<dbReference type="InterPro" id="IPR017853">
    <property type="entry name" value="GH"/>
</dbReference>
<comment type="caution">
    <text evidence="9">The sequence shown here is derived from an EMBL/GenBank/DDBJ whole genome shotgun (WGS) entry which is preliminary data.</text>
</comment>
<evidence type="ECO:0000259" key="7">
    <source>
        <dbReference type="SMART" id="SM00635"/>
    </source>
</evidence>
<dbReference type="EMBL" id="MWWQ01000011">
    <property type="protein sequence ID" value="OZG50763.1"/>
    <property type="molecule type" value="Genomic_DNA"/>
</dbReference>
<evidence type="ECO:0000256" key="5">
    <source>
        <dbReference type="RuleBase" id="RU003615"/>
    </source>
</evidence>
<gene>
    <name evidence="9" type="ORF">PSSU_1199</name>
</gene>
<dbReference type="InterPro" id="IPR006046">
    <property type="entry name" value="Alpha_amylase"/>
</dbReference>
<dbReference type="GO" id="GO:0005975">
    <property type="term" value="P:carbohydrate metabolic process"/>
    <property type="evidence" value="ECO:0007669"/>
    <property type="project" value="InterPro"/>
</dbReference>
<feature type="domain" description="BIG2" evidence="7">
    <location>
        <begin position="724"/>
        <end position="801"/>
    </location>
</feature>
<evidence type="ECO:0000256" key="3">
    <source>
        <dbReference type="ARBA" id="ARBA00023277"/>
    </source>
</evidence>
<keyword evidence="6" id="KW-0732">Signal</keyword>
<comment type="similarity">
    <text evidence="1 5">Belongs to the glycosyl hydrolase 13 family.</text>
</comment>
<dbReference type="InterPro" id="IPR013780">
    <property type="entry name" value="Glyco_hydro_b"/>
</dbReference>
<dbReference type="CDD" id="cd11315">
    <property type="entry name" value="AmyAc_bac1_AmyA"/>
    <property type="match status" value="1"/>
</dbReference>
<reference evidence="9 10" key="1">
    <citation type="journal article" date="2017" name="BMC Genomics">
        <title>Comparative genomic and phylogenomic analyses of the Bifidobacteriaceae family.</title>
        <authorList>
            <person name="Lugli G.A."/>
            <person name="Milani C."/>
            <person name="Turroni F."/>
            <person name="Duranti S."/>
            <person name="Mancabelli L."/>
            <person name="Mangifesta M."/>
            <person name="Ferrario C."/>
            <person name="Modesto M."/>
            <person name="Mattarelli P."/>
            <person name="Jiri K."/>
            <person name="van Sinderen D."/>
            <person name="Ventura M."/>
        </authorList>
    </citation>
    <scope>NUCLEOTIDE SEQUENCE [LARGE SCALE GENOMIC DNA]</scope>
    <source>
        <strain evidence="9 10">DSM 24744</strain>
    </source>
</reference>
<dbReference type="PRINTS" id="PR00110">
    <property type="entry name" value="ALPHAAMYLASE"/>
</dbReference>
<evidence type="ECO:0000256" key="2">
    <source>
        <dbReference type="ARBA" id="ARBA00022801"/>
    </source>
</evidence>
<dbReference type="SUPFAM" id="SSF49373">
    <property type="entry name" value="Invasin/intimin cell-adhesion fragments"/>
    <property type="match status" value="4"/>
</dbReference>
<sequence>MEGNTRRSGLARKAVGLLASVATLLTGGVIAASAASTASAATVSTTSYDRTLGNATFEAARNKYGLAKEMKDGAILHAWMWSFKTISANMADIAAAGYTSIQTEPIQLCKQNTANGKKFDENWYYVYQPIDNDEIGNFVVGTEDDFKAMNEEAHKYGVRVIVDVVANHMTSDYGAIKGRWANSSLYRGGGSSYEISNWNNRWEITHKALLGLWEIDSNNPTTGQYMQELLKKAVADGADGFRFDAAKHIELPGEFSSDSNGSPYWNSILDNGAQYQYGEVLQDSVSRDADYANLFNSHSSNGGGVTASQYGNTVRSAIQSSNLNAGSLSNYASSVDPDKLVTWVESHDNYANSDKLSVSITDYQLTMGWAIIGARAEGAPLFFDRPYGSGGNNAQFTEQTKLGDKGSDLYKDSQVAAVNHFRNQLVGSSEYLANCGSNSCLMIERYKSDGNVLNDGVTIANMGGDVNLSGTAVKLDNGTYTDEVNGGTITVSNGTITSGTAKGGKVSVFYNRSTNLCSMGASVADGKSFTTDTLDVTLTASSNCKTTTYTTSEGASGSFSNGTVVTLGGSTATGSTVTLTLNATDSDGNTYTSKYTYKKKDPNAVSVAYATKPASWSNLYAYVYVDDSSASTVTQNAAWPGVAMTKLTASDGCGDAGMYKYEVPSDFEGTVRIIFTDGQTGTSTKYPADTAQGVDAAGLLIDGTYYWDGGTSWTEKSCGTSTTTVNSIAIDQADYTTDISNGATTKKLTATVDPSTASVSWSSSDSSVASVASDGTVTAKKAGTATITAKAGTKTASIKVTVTGTVPVAKNRIYVTAPSWSTVYAYMYTGDGSSAVSNATWPGVALTKISGTDSCGQSGYYYDVPDDLASGAKVIFSDNGSSTNRYPADKAPGMDYDGGTVSWKVGDTSLSSVTCVAPTVAVTGVTVSPTSVSLTVGGSKQLSATVAPSNATDKTVTWKSSDTSVATVSSTGLVKAVKAGTATITASSSNGKTATAKVTVAAASVAVTGVFVSGNDSVTVGATTQLTATVKPDNATDKTVSWKSSNSSVATVSSTGLVKGVKAGTATITASSSNGKTATISITVKAAGSVTVPVSMVSVSGSKTVSVGATTKLSATVSPSNATNRTVVWGSTDPKVATVSSDGTVTGVAKGSVTIFATAGNVSAAFDVSVKELTGDSLGVRRSAVSYLRNTLSQGYADTTVEFGRSTDQVLVGDWDGDGKDTLAVRRGTTLYLQKSISSAAVSTSFDFGRSTDQVLVGDWNGDGKDTFGIRRGNVYYLYNSLSYGSAPDVTVEFGRSTDQVLVGDWDGDGKDTLAVRRGTTLYLQKSISSAAVSTSFDFGRSTDQVLVGDWNGDGKDTFGVRRGTTMYLSTALGSKYADVTMEYGRSTDQVLVGNWDGK</sequence>
<evidence type="ECO:0000313" key="10">
    <source>
        <dbReference type="Proteomes" id="UP000216454"/>
    </source>
</evidence>
<name>A0A261EV91_9BIFI</name>
<evidence type="ECO:0000256" key="4">
    <source>
        <dbReference type="ARBA" id="ARBA00023295"/>
    </source>
</evidence>
<keyword evidence="10" id="KW-1185">Reference proteome</keyword>
<dbReference type="Pfam" id="PF02368">
    <property type="entry name" value="Big_2"/>
    <property type="match status" value="4"/>
</dbReference>
<accession>A0A261EV91</accession>
<dbReference type="OrthoDB" id="9806009at2"/>
<dbReference type="SUPFAM" id="SSF69318">
    <property type="entry name" value="Integrin alpha N-terminal domain"/>
    <property type="match status" value="1"/>
</dbReference>
<feature type="domain" description="Glycosyl hydrolase family 13 catalytic" evidence="8">
    <location>
        <begin position="73"/>
        <end position="422"/>
    </location>
</feature>
<dbReference type="Gene3D" id="3.20.20.80">
    <property type="entry name" value="Glycosidases"/>
    <property type="match status" value="1"/>
</dbReference>
<keyword evidence="3" id="KW-0119">Carbohydrate metabolism</keyword>
<dbReference type="InterPro" id="IPR008964">
    <property type="entry name" value="Invasin/intimin_cell_adhesion"/>
</dbReference>
<feature type="domain" description="BIG2" evidence="7">
    <location>
        <begin position="1093"/>
        <end position="1169"/>
    </location>
</feature>
<feature type="domain" description="BIG2" evidence="7">
    <location>
        <begin position="1006"/>
        <end position="1082"/>
    </location>
</feature>
<feature type="domain" description="BIG2" evidence="7">
    <location>
        <begin position="921"/>
        <end position="998"/>
    </location>
</feature>
<dbReference type="InterPro" id="IPR013783">
    <property type="entry name" value="Ig-like_fold"/>
</dbReference>
<dbReference type="RefSeq" id="WP_158216103.1">
    <property type="nucleotide sequence ID" value="NZ_MWWQ01000011.1"/>
</dbReference>
<dbReference type="InterPro" id="IPR006047">
    <property type="entry name" value="GH13_cat_dom"/>
</dbReference>
<dbReference type="SMART" id="SM00642">
    <property type="entry name" value="Aamy"/>
    <property type="match status" value="1"/>
</dbReference>
<dbReference type="GO" id="GO:0004556">
    <property type="term" value="F:alpha-amylase activity"/>
    <property type="evidence" value="ECO:0007669"/>
    <property type="project" value="InterPro"/>
</dbReference>
<keyword evidence="2" id="KW-0378">Hydrolase</keyword>
<dbReference type="Gene3D" id="2.60.40.10">
    <property type="entry name" value="Immunoglobulins"/>
    <property type="match status" value="2"/>
</dbReference>
<dbReference type="InterPro" id="IPR031965">
    <property type="entry name" value="CBM26"/>
</dbReference>
<dbReference type="InterPro" id="IPR003343">
    <property type="entry name" value="Big_2"/>
</dbReference>
<feature type="signal peptide" evidence="6">
    <location>
        <begin position="1"/>
        <end position="40"/>
    </location>
</feature>
<feature type="chain" id="PRO_5012469801" evidence="6">
    <location>
        <begin position="41"/>
        <end position="1399"/>
    </location>
</feature>
<dbReference type="Pfam" id="PF16738">
    <property type="entry name" value="CBM26"/>
    <property type="match status" value="2"/>
</dbReference>
<dbReference type="Pfam" id="PF00128">
    <property type="entry name" value="Alpha-amylase"/>
    <property type="match status" value="1"/>
</dbReference>
<evidence type="ECO:0000313" key="9">
    <source>
        <dbReference type="EMBL" id="OZG50763.1"/>
    </source>
</evidence>
<dbReference type="SUPFAM" id="SSF51445">
    <property type="entry name" value="(Trans)glycosidases"/>
    <property type="match status" value="1"/>
</dbReference>
<organism evidence="9 10">
    <name type="scientific">Pseudoscardovia suis</name>
    <dbReference type="NCBI Taxonomy" id="987063"/>
    <lineage>
        <taxon>Bacteria</taxon>
        <taxon>Bacillati</taxon>
        <taxon>Actinomycetota</taxon>
        <taxon>Actinomycetes</taxon>
        <taxon>Bifidobacteriales</taxon>
        <taxon>Bifidobacteriaceae</taxon>
        <taxon>Pseudoscardovia</taxon>
    </lineage>
</organism>
<dbReference type="Gene3D" id="2.60.40.1180">
    <property type="entry name" value="Golgi alpha-mannosidase II"/>
    <property type="match status" value="1"/>
</dbReference>
<dbReference type="PANTHER" id="PTHR43447">
    <property type="entry name" value="ALPHA-AMYLASE"/>
    <property type="match status" value="1"/>
</dbReference>
<dbReference type="GO" id="GO:0043169">
    <property type="term" value="F:cation binding"/>
    <property type="evidence" value="ECO:0007669"/>
    <property type="project" value="InterPro"/>
</dbReference>
<dbReference type="SMART" id="SM00635">
    <property type="entry name" value="BID_2"/>
    <property type="match status" value="4"/>
</dbReference>
<dbReference type="InterPro" id="IPR028994">
    <property type="entry name" value="Integrin_alpha_N"/>
</dbReference>
<dbReference type="Gene3D" id="2.60.40.1080">
    <property type="match status" value="4"/>
</dbReference>
<proteinExistence type="inferred from homology"/>
<protein>
    <submittedName>
        <fullName evidence="9">Bacterial Ig-like domain (Group 2)</fullName>
    </submittedName>
</protein>